<evidence type="ECO:0000313" key="1">
    <source>
        <dbReference type="EMBL" id="KOF95621.1"/>
    </source>
</evidence>
<organism evidence="1">
    <name type="scientific">Octopus bimaculoides</name>
    <name type="common">California two-spotted octopus</name>
    <dbReference type="NCBI Taxonomy" id="37653"/>
    <lineage>
        <taxon>Eukaryota</taxon>
        <taxon>Metazoa</taxon>
        <taxon>Spiralia</taxon>
        <taxon>Lophotrochozoa</taxon>
        <taxon>Mollusca</taxon>
        <taxon>Cephalopoda</taxon>
        <taxon>Coleoidea</taxon>
        <taxon>Octopodiformes</taxon>
        <taxon>Octopoda</taxon>
        <taxon>Incirrata</taxon>
        <taxon>Octopodidae</taxon>
        <taxon>Octopus</taxon>
    </lineage>
</organism>
<proteinExistence type="predicted"/>
<accession>A0A0L8I2E2</accession>
<dbReference type="EMBL" id="KQ416708">
    <property type="protein sequence ID" value="KOF95621.1"/>
    <property type="molecule type" value="Genomic_DNA"/>
</dbReference>
<name>A0A0L8I2E2_OCTBM</name>
<protein>
    <recommendedName>
        <fullName evidence="2">Apple domain-containing protein</fullName>
    </recommendedName>
</protein>
<dbReference type="OrthoDB" id="6134084at2759"/>
<evidence type="ECO:0008006" key="2">
    <source>
        <dbReference type="Google" id="ProtNLM"/>
    </source>
</evidence>
<reference evidence="1" key="1">
    <citation type="submission" date="2015-07" db="EMBL/GenBank/DDBJ databases">
        <title>MeaNS - Measles Nucleotide Surveillance Program.</title>
        <authorList>
            <person name="Tran T."/>
            <person name="Druce J."/>
        </authorList>
    </citation>
    <scope>NUCLEOTIDE SEQUENCE</scope>
    <source>
        <strain evidence="1">UCB-OBI-ISO-001</strain>
        <tissue evidence="1">Gonad</tissue>
    </source>
</reference>
<dbReference type="OMA" id="WLYISES"/>
<dbReference type="KEGG" id="obi:106884519"/>
<gene>
    <name evidence="1" type="ORF">OCBIM_22037748mg</name>
</gene>
<dbReference type="AlphaFoldDB" id="A0A0L8I2E2"/>
<sequence length="287" mass="32400">MSRGAVVGIFVLLFSSIKNDQAFKSLQFRRFKGYRFQSLAGLNLSPKPARSSLDCAGKCRLPECGNFVYVASNKTCHRYGLWDATFTIRSSVVNTPTPSYMDTSLFSDDGWIKVYLIKAGGNCWPTYSIILPNAAYIRNCYKTLGSDFFRSPLLDSWNQLPLNQVKLVIYKNNIAVVTMIFNGKNSTLGSVFSVNRVVSSPWNDLTPGVSTLMFGLNVWPPRKFYFAHIHYSCFHDTGWLYISESNLCSYDSSSAFPKILYSKKSSATNWNTAYETGDYLAMYIKLL</sequence>